<comment type="caution">
    <text evidence="2">The sequence shown here is derived from an EMBL/GenBank/DDBJ whole genome shotgun (WGS) entry which is preliminary data.</text>
</comment>
<evidence type="ECO:0000259" key="1">
    <source>
        <dbReference type="Pfam" id="PF05368"/>
    </source>
</evidence>
<gene>
    <name evidence="2" type="ORF">HMPREF0539_2349</name>
</gene>
<dbReference type="Pfam" id="PF05368">
    <property type="entry name" value="NmrA"/>
    <property type="match status" value="1"/>
</dbReference>
<dbReference type="EMBL" id="ACIZ01000098">
    <property type="protein sequence ID" value="EEN79562.1"/>
    <property type="molecule type" value="Genomic_DNA"/>
</dbReference>
<dbReference type="InterPro" id="IPR008030">
    <property type="entry name" value="NmrA-like"/>
</dbReference>
<dbReference type="AlphaFoldDB" id="C2JZL4"/>
<organism evidence="2 3">
    <name type="scientific">Lacticaseibacillus rhamnosus (strain LMS2-1)</name>
    <dbReference type="NCBI Taxonomy" id="525361"/>
    <lineage>
        <taxon>Bacteria</taxon>
        <taxon>Bacillati</taxon>
        <taxon>Bacillota</taxon>
        <taxon>Bacilli</taxon>
        <taxon>Lactobacillales</taxon>
        <taxon>Lactobacillaceae</taxon>
        <taxon>Lacticaseibacillus</taxon>
    </lineage>
</organism>
<dbReference type="InterPro" id="IPR036291">
    <property type="entry name" value="NAD(P)-bd_dom_sf"/>
</dbReference>
<feature type="domain" description="NmrA-like" evidence="1">
    <location>
        <begin position="13"/>
        <end position="264"/>
    </location>
</feature>
<dbReference type="Gene3D" id="3.40.50.720">
    <property type="entry name" value="NAD(P)-binding Rossmann-like Domain"/>
    <property type="match status" value="1"/>
</dbReference>
<evidence type="ECO:0000313" key="2">
    <source>
        <dbReference type="EMBL" id="EEN79562.1"/>
    </source>
</evidence>
<dbReference type="PANTHER" id="PTHR43162">
    <property type="match status" value="1"/>
</dbReference>
<proteinExistence type="predicted"/>
<dbReference type="Gene3D" id="3.90.25.10">
    <property type="entry name" value="UDP-galactose 4-epimerase, domain 1"/>
    <property type="match status" value="1"/>
</dbReference>
<dbReference type="CDD" id="cd05269">
    <property type="entry name" value="TMR_SDR_a"/>
    <property type="match status" value="1"/>
</dbReference>
<name>C2JZL4_LACRM</name>
<evidence type="ECO:0000313" key="3">
    <source>
        <dbReference type="Proteomes" id="UP000004525"/>
    </source>
</evidence>
<dbReference type="InterPro" id="IPR051604">
    <property type="entry name" value="Ergot_Alk_Oxidoreductase"/>
</dbReference>
<dbReference type="SUPFAM" id="SSF51735">
    <property type="entry name" value="NAD(P)-binding Rossmann-fold domains"/>
    <property type="match status" value="1"/>
</dbReference>
<accession>C2JZL4</accession>
<dbReference type="Proteomes" id="UP000004525">
    <property type="component" value="Unassembled WGS sequence"/>
</dbReference>
<protein>
    <submittedName>
        <fullName evidence="2">NmrA family protein</fullName>
    </submittedName>
</protein>
<sequence>MLFFYGGVFNLTNILVIGATGNIGLPLIQALTKRADVQLFAAVHSPAHARATLRDLPVQLRKFDFLDAATFDPALAAIDKVFFVRPPQLAKPKTDMYPFLDALVRHGIKQVVFVSLLGVEHNPMTPHHKIEKRIEALGLPYTFIRPSFFMQNLNTTHRHDIVAHHDLFVPAGRARTSFIDTRDIGAVAATVLCDPQYIGQKLAITGDQALTYAEVAKIMTAVLGVQITYSRPSLLRFRHTMIARGLPKNYVNVMVMLYLITQMGNAKEVTTTLPKVLGRPAITFSQYVHDYRRDFLPEK</sequence>
<reference evidence="2" key="1">
    <citation type="submission" date="2009-01" db="EMBL/GenBank/DDBJ databases">
        <authorList>
            <person name="Qin X."/>
            <person name="Bachman B."/>
            <person name="Battles P."/>
            <person name="Bell A."/>
            <person name="Bess C."/>
            <person name="Bickham C."/>
            <person name="Chaboub L."/>
            <person name="Chen D."/>
            <person name="Coyle M."/>
            <person name="Deiros D.R."/>
            <person name="Dinh H."/>
            <person name="Forbes L."/>
            <person name="Fowler G."/>
            <person name="Francisco L."/>
            <person name="Fu Q."/>
            <person name="Gubbala S."/>
            <person name="Hale W."/>
            <person name="Han Y."/>
            <person name="Hemphill L."/>
            <person name="Highlander S.K."/>
            <person name="Hirani K."/>
            <person name="Hogues M."/>
            <person name="Jackson L."/>
            <person name="Jakkamsetti A."/>
            <person name="Javaid M."/>
            <person name="Jiang H."/>
            <person name="Korchina V."/>
            <person name="Kovar C."/>
            <person name="Lara F."/>
            <person name="Lee S."/>
            <person name="Mata R."/>
            <person name="Mathew T."/>
            <person name="Moen C."/>
            <person name="Morales K."/>
            <person name="Munidasa M."/>
            <person name="Nazareth L."/>
            <person name="Ngo R."/>
            <person name="Nguyen L."/>
            <person name="Okwuonu G."/>
            <person name="Ongeri F."/>
            <person name="Patil S."/>
            <person name="Petrosino J."/>
            <person name="Pham C."/>
            <person name="Pham P."/>
            <person name="Pu L.-L."/>
            <person name="Puazo M."/>
            <person name="Raj R."/>
            <person name="Reid J."/>
            <person name="Rouhana J."/>
            <person name="Saada N."/>
            <person name="Shang Y."/>
            <person name="Simmons D."/>
            <person name="Thornton R."/>
            <person name="Warren J."/>
            <person name="Weissenberger G."/>
            <person name="Zhang J."/>
            <person name="Zhang L."/>
            <person name="Zhou C."/>
            <person name="Zhu D."/>
            <person name="Muzny D."/>
            <person name="Worley K."/>
            <person name="Gibbs R."/>
        </authorList>
    </citation>
    <scope>NUCLEOTIDE SEQUENCE [LARGE SCALE GENOMIC DNA]</scope>
    <source>
        <strain evidence="2">LMS2-1</strain>
    </source>
</reference>
<dbReference type="PANTHER" id="PTHR43162:SF1">
    <property type="entry name" value="PRESTALK A DIFFERENTIATION PROTEIN A"/>
    <property type="match status" value="1"/>
</dbReference>
<keyword evidence="3" id="KW-1185">Reference proteome</keyword>
<dbReference type="HOGENOM" id="CLU_007383_10_6_9"/>